<dbReference type="InterPro" id="IPR019821">
    <property type="entry name" value="Kinesin_motor_CS"/>
</dbReference>
<dbReference type="CDD" id="cd01365">
    <property type="entry name" value="KISc_KIF1A_KIF1B"/>
    <property type="match status" value="1"/>
</dbReference>
<protein>
    <recommendedName>
        <fullName evidence="4">Kinesin-like protein</fullName>
    </recommendedName>
</protein>
<dbReference type="OMA" id="CIFTINI"/>
<dbReference type="InterPro" id="IPR001752">
    <property type="entry name" value="Kinesin_motor_dom"/>
</dbReference>
<feature type="domain" description="Kinesin motor" evidence="7">
    <location>
        <begin position="70"/>
        <end position="416"/>
    </location>
</feature>
<name>U4LRW9_PYROM</name>
<sequence length="601" mass="67229">MSEPPYPQSPIGPHLKVLSSRPSLRGSASSASLRSSNTAAAASTRPTNIKIPSLLASMPPPLESPPGNSNVRVVVRARAFLQREIEKGAVNLIEMNPQTQETHLNPPSDRRAKGCERKSFTFDNSFFSIDPSAANYASQEDIYNSLGQEFLDHNFQGYHTCIFAYGQTGAGKSYSMMGTPQQPGLIPRTCKDLFERIDANMNPNVTYTVRVSYFEVYNEHVRDLLVPRRDEPYYLKVRESPTDGPYIKDLTEVPVRGIAEVLKWMKLGDKSRTVASTNMNDTSSRSHAVFTLMLKQIECHDGDETTERLARIRLVDLAGSERANSTGATGARLREGSNINKSLTTLGRVIAALAEDSLTKKPRKRDVIPYRDSILTYLLKDSLGGNSKTAMIACISPTDYDETLSTLRYADQAKRIRTTARINQDQVSQAERDKQILDMQETIRRLQMTVGEQGERGGSEREQLELYQAEVKRMQEKMEEARAVAESKIRSLTMKNETLTLHLRLAIDSLKNPIPAVYGEEDSTDEEEEEAPKSEMELQLEGLLNELGMFREQMSGHRKQFLGEGMGMGMGEIGEEEEGELDEEELERELEGDGYSVYSGI</sequence>
<evidence type="ECO:0000256" key="5">
    <source>
        <dbReference type="SAM" id="Coils"/>
    </source>
</evidence>
<feature type="binding site" evidence="3">
    <location>
        <begin position="166"/>
        <end position="173"/>
    </location>
    <ligand>
        <name>ATP</name>
        <dbReference type="ChEBI" id="CHEBI:30616"/>
    </ligand>
</feature>
<feature type="compositionally biased region" description="Low complexity" evidence="6">
    <location>
        <begin position="18"/>
        <end position="45"/>
    </location>
</feature>
<dbReference type="STRING" id="1076935.U4LRW9"/>
<dbReference type="InterPro" id="IPR036961">
    <property type="entry name" value="Kinesin_motor_dom_sf"/>
</dbReference>
<accession>U4LRW9</accession>
<keyword evidence="4" id="KW-0493">Microtubule</keyword>
<keyword evidence="2 3" id="KW-0067">ATP-binding</keyword>
<dbReference type="InterPro" id="IPR027417">
    <property type="entry name" value="P-loop_NTPase"/>
</dbReference>
<dbReference type="GO" id="GO:0005874">
    <property type="term" value="C:microtubule"/>
    <property type="evidence" value="ECO:0007669"/>
    <property type="project" value="UniProtKB-KW"/>
</dbReference>
<dbReference type="Gene3D" id="3.40.850.10">
    <property type="entry name" value="Kinesin motor domain"/>
    <property type="match status" value="1"/>
</dbReference>
<gene>
    <name evidence="8" type="ORF">PCON_04212</name>
</gene>
<dbReference type="FunFam" id="3.40.850.10:FF:000050">
    <property type="entry name" value="Kinesin-like protein"/>
    <property type="match status" value="1"/>
</dbReference>
<feature type="region of interest" description="Disordered" evidence="6">
    <location>
        <begin position="575"/>
        <end position="601"/>
    </location>
</feature>
<dbReference type="SUPFAM" id="SSF52540">
    <property type="entry name" value="P-loop containing nucleoside triphosphate hydrolases"/>
    <property type="match status" value="1"/>
</dbReference>
<feature type="compositionally biased region" description="Pro residues" evidence="6">
    <location>
        <begin position="1"/>
        <end position="10"/>
    </location>
</feature>
<evidence type="ECO:0000256" key="2">
    <source>
        <dbReference type="ARBA" id="ARBA00022840"/>
    </source>
</evidence>
<dbReference type="GO" id="GO:0003777">
    <property type="term" value="F:microtubule motor activity"/>
    <property type="evidence" value="ECO:0007669"/>
    <property type="project" value="InterPro"/>
</dbReference>
<dbReference type="PROSITE" id="PS50067">
    <property type="entry name" value="KINESIN_MOTOR_2"/>
    <property type="match status" value="1"/>
</dbReference>
<evidence type="ECO:0000256" key="4">
    <source>
        <dbReference type="RuleBase" id="RU000394"/>
    </source>
</evidence>
<comment type="similarity">
    <text evidence="3 4">Belongs to the TRAFAC class myosin-kinesin ATPase superfamily. Kinesin family.</text>
</comment>
<keyword evidence="9" id="KW-1185">Reference proteome</keyword>
<evidence type="ECO:0000313" key="8">
    <source>
        <dbReference type="EMBL" id="CCX34705.1"/>
    </source>
</evidence>
<dbReference type="PANTHER" id="PTHR47117">
    <property type="entry name" value="STAR-RELATED LIPID TRANSFER PROTEIN 9"/>
    <property type="match status" value="1"/>
</dbReference>
<dbReference type="Proteomes" id="UP000018144">
    <property type="component" value="Unassembled WGS sequence"/>
</dbReference>
<dbReference type="Pfam" id="PF00225">
    <property type="entry name" value="Kinesin"/>
    <property type="match status" value="1"/>
</dbReference>
<dbReference type="OrthoDB" id="3176171at2759"/>
<proteinExistence type="inferred from homology"/>
<dbReference type="eggNOG" id="KOG0245">
    <property type="taxonomic scope" value="Eukaryota"/>
</dbReference>
<evidence type="ECO:0000313" key="9">
    <source>
        <dbReference type="Proteomes" id="UP000018144"/>
    </source>
</evidence>
<dbReference type="SMART" id="SM00129">
    <property type="entry name" value="KISc"/>
    <property type="match status" value="1"/>
</dbReference>
<evidence type="ECO:0000256" key="6">
    <source>
        <dbReference type="SAM" id="MobiDB-lite"/>
    </source>
</evidence>
<reference evidence="8 9" key="1">
    <citation type="journal article" date="2013" name="PLoS Genet.">
        <title>The genome and development-dependent transcriptomes of Pyronema confluens: a window into fungal evolution.</title>
        <authorList>
            <person name="Traeger S."/>
            <person name="Altegoer F."/>
            <person name="Freitag M."/>
            <person name="Gabaldon T."/>
            <person name="Kempken F."/>
            <person name="Kumar A."/>
            <person name="Marcet-Houben M."/>
            <person name="Poggeler S."/>
            <person name="Stajich J.E."/>
            <person name="Nowrousian M."/>
        </authorList>
    </citation>
    <scope>NUCLEOTIDE SEQUENCE [LARGE SCALE GENOMIC DNA]</scope>
    <source>
        <strain evidence="9">CBS 100304</strain>
        <tissue evidence="8">Vegetative mycelium</tissue>
    </source>
</reference>
<feature type="region of interest" description="Disordered" evidence="6">
    <location>
        <begin position="1"/>
        <end position="45"/>
    </location>
</feature>
<dbReference type="PRINTS" id="PR00380">
    <property type="entry name" value="KINESINHEAVY"/>
</dbReference>
<feature type="compositionally biased region" description="Acidic residues" evidence="6">
    <location>
        <begin position="575"/>
        <end position="592"/>
    </location>
</feature>
<evidence type="ECO:0000256" key="3">
    <source>
        <dbReference type="PROSITE-ProRule" id="PRU00283"/>
    </source>
</evidence>
<dbReference type="PROSITE" id="PS00411">
    <property type="entry name" value="KINESIN_MOTOR_1"/>
    <property type="match status" value="1"/>
</dbReference>
<keyword evidence="5" id="KW-0175">Coiled coil</keyword>
<dbReference type="GO" id="GO:0007018">
    <property type="term" value="P:microtubule-based movement"/>
    <property type="evidence" value="ECO:0007669"/>
    <property type="project" value="InterPro"/>
</dbReference>
<evidence type="ECO:0000256" key="1">
    <source>
        <dbReference type="ARBA" id="ARBA00022741"/>
    </source>
</evidence>
<dbReference type="GO" id="GO:0008017">
    <property type="term" value="F:microtubule binding"/>
    <property type="evidence" value="ECO:0007669"/>
    <property type="project" value="InterPro"/>
</dbReference>
<dbReference type="EMBL" id="HF936612">
    <property type="protein sequence ID" value="CCX34705.1"/>
    <property type="molecule type" value="Genomic_DNA"/>
</dbReference>
<dbReference type="AlphaFoldDB" id="U4LRW9"/>
<feature type="coiled-coil region" evidence="5">
    <location>
        <begin position="464"/>
        <end position="495"/>
    </location>
</feature>
<organism evidence="8 9">
    <name type="scientific">Pyronema omphalodes (strain CBS 100304)</name>
    <name type="common">Pyronema confluens</name>
    <dbReference type="NCBI Taxonomy" id="1076935"/>
    <lineage>
        <taxon>Eukaryota</taxon>
        <taxon>Fungi</taxon>
        <taxon>Dikarya</taxon>
        <taxon>Ascomycota</taxon>
        <taxon>Pezizomycotina</taxon>
        <taxon>Pezizomycetes</taxon>
        <taxon>Pezizales</taxon>
        <taxon>Pyronemataceae</taxon>
        <taxon>Pyronema</taxon>
    </lineage>
</organism>
<keyword evidence="1 3" id="KW-0547">Nucleotide-binding</keyword>
<evidence type="ECO:0000259" key="7">
    <source>
        <dbReference type="PROSITE" id="PS50067"/>
    </source>
</evidence>
<dbReference type="GO" id="GO:0005524">
    <property type="term" value="F:ATP binding"/>
    <property type="evidence" value="ECO:0007669"/>
    <property type="project" value="UniProtKB-UniRule"/>
</dbReference>
<keyword evidence="3 4" id="KW-0505">Motor protein</keyword>